<name>A0A1F5LH43_PENAI</name>
<dbReference type="Pfam" id="PF07732">
    <property type="entry name" value="Cu-oxidase_3"/>
    <property type="match status" value="1"/>
</dbReference>
<dbReference type="GO" id="GO:0042440">
    <property type="term" value="P:pigment metabolic process"/>
    <property type="evidence" value="ECO:0007669"/>
    <property type="project" value="UniProtKB-ARBA"/>
</dbReference>
<gene>
    <name evidence="11" type="ORF">PENARI_c010G04905</name>
</gene>
<evidence type="ECO:0000259" key="10">
    <source>
        <dbReference type="Pfam" id="PF07732"/>
    </source>
</evidence>
<dbReference type="CDD" id="cd13850">
    <property type="entry name" value="CuRO_1_Abr2_like"/>
    <property type="match status" value="1"/>
</dbReference>
<dbReference type="GO" id="GO:0005507">
    <property type="term" value="F:copper ion binding"/>
    <property type="evidence" value="ECO:0007669"/>
    <property type="project" value="InterPro"/>
</dbReference>
<keyword evidence="4" id="KW-0560">Oxidoreductase</keyword>
<keyword evidence="2" id="KW-0479">Metal-binding</keyword>
<evidence type="ECO:0000256" key="4">
    <source>
        <dbReference type="ARBA" id="ARBA00023002"/>
    </source>
</evidence>
<sequence length="591" mass="64905">MKLSVGSLSVILLCLSQWATAATVFFPITLTWTNKTVAGVVRPVIAMNGQYPGPPLNINQGDNVQFFVDNRCPFNATVHFHGIEQIGTPWSDGVPGVSQRSISPNTTFLYRWTADQYGAYFYHAHHRGSLEDGLYGPIYITPSASVTKPFSLITSNTSQLNAIIHAERNGCSVLLSDWRLLTSERIWSAEVASGVDSYCANALLINGKGSVTCLPRTQIDALTTEAQRRALGNESLTDMACFPPNLTSAQGNFPHNYSAILPTMFSGCTPSQGPQEIFNVNASQQFVSWDLTSASGVLELTFSVDEHVMWVYAIDGRYIRPVQVNALTIPNSNRYSVLVPLTQPRGDYTVRLVSASVQQILNTTAILRYQGTPQLNRTSNQWITINNQNTTTETVFLNESIVTPFPVLVPSTNVAQTFFLNVERFGASYRWTLGNGSYGLELEESQPLLFNQSSIPSNLVIRTNNNTWVDLIIQVVTPVQPPHPIHKHSNKHFIIGQGSGIFNYTSVAQAVQAIPGNFNLLTPQYRDTSNTPPATQGPTWLAIRYQVVNPGAFLMHCHIQVHQSGGMALAMLDGVDAWPTVPPIYLNGNGS</sequence>
<dbReference type="Gene3D" id="2.60.40.420">
    <property type="entry name" value="Cupredoxins - blue copper proteins"/>
    <property type="match status" value="3"/>
</dbReference>
<keyword evidence="6" id="KW-0325">Glycoprotein</keyword>
<dbReference type="PROSITE" id="PS00079">
    <property type="entry name" value="MULTICOPPER_OXIDASE1"/>
    <property type="match status" value="1"/>
</dbReference>
<dbReference type="PANTHER" id="PTHR11709">
    <property type="entry name" value="MULTI-COPPER OXIDASE"/>
    <property type="match status" value="1"/>
</dbReference>
<dbReference type="InterPro" id="IPR033138">
    <property type="entry name" value="Cu_oxidase_CS"/>
</dbReference>
<keyword evidence="5" id="KW-0186">Copper</keyword>
<dbReference type="PROSITE" id="PS00080">
    <property type="entry name" value="MULTICOPPER_OXIDASE2"/>
    <property type="match status" value="1"/>
</dbReference>
<dbReference type="Pfam" id="PF07731">
    <property type="entry name" value="Cu-oxidase_2"/>
    <property type="match status" value="1"/>
</dbReference>
<dbReference type="InterPro" id="IPR011707">
    <property type="entry name" value="Cu-oxidase-like_N"/>
</dbReference>
<dbReference type="CDD" id="cd13876">
    <property type="entry name" value="CuRO_2_Abr2_like"/>
    <property type="match status" value="1"/>
</dbReference>
<dbReference type="FunFam" id="2.60.40.420:FF:000036">
    <property type="entry name" value="L-ascorbate oxidase"/>
    <property type="match status" value="1"/>
</dbReference>
<evidence type="ECO:0000256" key="6">
    <source>
        <dbReference type="ARBA" id="ARBA00023180"/>
    </source>
</evidence>
<dbReference type="OrthoDB" id="2121828at2759"/>
<dbReference type="AlphaFoldDB" id="A0A1F5LH43"/>
<organism evidence="11 12">
    <name type="scientific">Penicillium arizonense</name>
    <dbReference type="NCBI Taxonomy" id="1835702"/>
    <lineage>
        <taxon>Eukaryota</taxon>
        <taxon>Fungi</taxon>
        <taxon>Dikarya</taxon>
        <taxon>Ascomycota</taxon>
        <taxon>Pezizomycotina</taxon>
        <taxon>Eurotiomycetes</taxon>
        <taxon>Eurotiomycetidae</taxon>
        <taxon>Eurotiales</taxon>
        <taxon>Aspergillaceae</taxon>
        <taxon>Penicillium</taxon>
    </lineage>
</organism>
<evidence type="ECO:0000313" key="12">
    <source>
        <dbReference type="Proteomes" id="UP000177622"/>
    </source>
</evidence>
<feature type="domain" description="Plastocyanin-like" evidence="9">
    <location>
        <begin position="453"/>
        <end position="573"/>
    </location>
</feature>
<evidence type="ECO:0000259" key="8">
    <source>
        <dbReference type="Pfam" id="PF00394"/>
    </source>
</evidence>
<dbReference type="GeneID" id="34576969"/>
<evidence type="ECO:0000256" key="7">
    <source>
        <dbReference type="SAM" id="SignalP"/>
    </source>
</evidence>
<evidence type="ECO:0000259" key="9">
    <source>
        <dbReference type="Pfam" id="PF07731"/>
    </source>
</evidence>
<evidence type="ECO:0000256" key="3">
    <source>
        <dbReference type="ARBA" id="ARBA00022729"/>
    </source>
</evidence>
<comment type="caution">
    <text evidence="11">The sequence shown here is derived from an EMBL/GenBank/DDBJ whole genome shotgun (WGS) entry which is preliminary data.</text>
</comment>
<dbReference type="Pfam" id="PF00394">
    <property type="entry name" value="Cu-oxidase"/>
    <property type="match status" value="1"/>
</dbReference>
<dbReference type="InterPro" id="IPR011706">
    <property type="entry name" value="Cu-oxidase_C"/>
</dbReference>
<comment type="similarity">
    <text evidence="1">Belongs to the multicopper oxidase family.</text>
</comment>
<feature type="signal peptide" evidence="7">
    <location>
        <begin position="1"/>
        <end position="21"/>
    </location>
</feature>
<feature type="domain" description="Plastocyanin-like" evidence="8">
    <location>
        <begin position="173"/>
        <end position="371"/>
    </location>
</feature>
<dbReference type="PANTHER" id="PTHR11709:SF488">
    <property type="entry name" value="LACCASE-RELATED"/>
    <property type="match status" value="1"/>
</dbReference>
<feature type="chain" id="PRO_5009519591" description="Multicopper oxidase" evidence="7">
    <location>
        <begin position="22"/>
        <end position="591"/>
    </location>
</feature>
<dbReference type="InterPro" id="IPR001117">
    <property type="entry name" value="Cu-oxidase_2nd"/>
</dbReference>
<dbReference type="InterPro" id="IPR045087">
    <property type="entry name" value="Cu-oxidase_fam"/>
</dbReference>
<protein>
    <recommendedName>
        <fullName evidence="13">Multicopper oxidase</fullName>
    </recommendedName>
</protein>
<dbReference type="InterPro" id="IPR002355">
    <property type="entry name" value="Cu_oxidase_Cu_BS"/>
</dbReference>
<keyword evidence="12" id="KW-1185">Reference proteome</keyword>
<dbReference type="FunFam" id="2.60.40.420:FF:000061">
    <property type="entry name" value="Laccase TilA"/>
    <property type="match status" value="1"/>
</dbReference>
<evidence type="ECO:0000256" key="1">
    <source>
        <dbReference type="ARBA" id="ARBA00010609"/>
    </source>
</evidence>
<dbReference type="InterPro" id="IPR008972">
    <property type="entry name" value="Cupredoxin"/>
</dbReference>
<dbReference type="GO" id="GO:0052716">
    <property type="term" value="F:hydroquinone:oxygen oxidoreductase activity"/>
    <property type="evidence" value="ECO:0007669"/>
    <property type="project" value="UniProtKB-ARBA"/>
</dbReference>
<keyword evidence="3 7" id="KW-0732">Signal</keyword>
<reference evidence="11 12" key="1">
    <citation type="journal article" date="2016" name="Sci. Rep.">
        <title>Penicillium arizonense, a new, genome sequenced fungal species, reveals a high chemical diversity in secreted metabolites.</title>
        <authorList>
            <person name="Grijseels S."/>
            <person name="Nielsen J.C."/>
            <person name="Randelovic M."/>
            <person name="Nielsen J."/>
            <person name="Nielsen K.F."/>
            <person name="Workman M."/>
            <person name="Frisvad J.C."/>
        </authorList>
    </citation>
    <scope>NUCLEOTIDE SEQUENCE [LARGE SCALE GENOMIC DNA]</scope>
    <source>
        <strain evidence="11 12">CBS 141311</strain>
    </source>
</reference>
<dbReference type="SUPFAM" id="SSF49503">
    <property type="entry name" value="Cupredoxins"/>
    <property type="match status" value="3"/>
</dbReference>
<dbReference type="STRING" id="1835702.A0A1F5LH43"/>
<evidence type="ECO:0000256" key="2">
    <source>
        <dbReference type="ARBA" id="ARBA00022723"/>
    </source>
</evidence>
<dbReference type="Proteomes" id="UP000177622">
    <property type="component" value="Unassembled WGS sequence"/>
</dbReference>
<dbReference type="CDD" id="cd13898">
    <property type="entry name" value="CuRO_3_Abr2_like"/>
    <property type="match status" value="1"/>
</dbReference>
<evidence type="ECO:0008006" key="13">
    <source>
        <dbReference type="Google" id="ProtNLM"/>
    </source>
</evidence>
<feature type="domain" description="Plastocyanin-like" evidence="10">
    <location>
        <begin position="31"/>
        <end position="143"/>
    </location>
</feature>
<evidence type="ECO:0000313" key="11">
    <source>
        <dbReference type="EMBL" id="OGE52533.1"/>
    </source>
</evidence>
<proteinExistence type="inferred from homology"/>
<dbReference type="EMBL" id="LXJU01000010">
    <property type="protein sequence ID" value="OGE52533.1"/>
    <property type="molecule type" value="Genomic_DNA"/>
</dbReference>
<evidence type="ECO:0000256" key="5">
    <source>
        <dbReference type="ARBA" id="ARBA00023008"/>
    </source>
</evidence>
<dbReference type="RefSeq" id="XP_022487975.1">
    <property type="nucleotide sequence ID" value="XM_022632235.1"/>
</dbReference>
<accession>A0A1F5LH43</accession>